<reference evidence="7" key="1">
    <citation type="submission" date="2019-07" db="EMBL/GenBank/DDBJ databases">
        <title>Hyphodiscus hymeniophilus genome sequencing and assembly.</title>
        <authorList>
            <person name="Kramer G."/>
            <person name="Nodwell J."/>
        </authorList>
    </citation>
    <scope>NUCLEOTIDE SEQUENCE</scope>
    <source>
        <strain evidence="7">ATCC 34498</strain>
    </source>
</reference>
<dbReference type="GO" id="GO:0005829">
    <property type="term" value="C:cytosol"/>
    <property type="evidence" value="ECO:0007669"/>
    <property type="project" value="TreeGrafter"/>
</dbReference>
<comment type="caution">
    <text evidence="7">The sequence shown here is derived from an EMBL/GenBank/DDBJ whole genome shotgun (WGS) entry which is preliminary data.</text>
</comment>
<dbReference type="Gene3D" id="6.10.140.1900">
    <property type="match status" value="1"/>
</dbReference>
<protein>
    <recommendedName>
        <fullName evidence="2 4">Autophagy-related protein 13</fullName>
    </recommendedName>
</protein>
<feature type="region of interest" description="Disordered" evidence="5">
    <location>
        <begin position="795"/>
        <end position="893"/>
    </location>
</feature>
<dbReference type="AlphaFoldDB" id="A0A9P6VQ38"/>
<sequence length="952" mass="102082">MHQHPRPSPVTASPASSPRTNPTRTNNPREEGLSPHSRTGSDMPGYNDADEGSGDSGVMAANVPSKDSVRKLDQIIQNFYNKAAIVVLQSRMPLPVILLKDGTKKVNKWFQIETDDTNAFRDDLSLWKTCGGIQNRPPPMILETYLDTSGLTSNQSVVIVDDQGKRWDVLEALNSSSGSSDSNSRPRKRNSEVILERWRIELKDPGQQTYDFGGTLPTVYKKCIVFFRSLYATAKFVPAWRLVKALGKSGSTNSSLRVNCRILQGDVQRNRFDALTHPLYESGSPVTTDYLLGTTDTPVGQFSAEVSYRNDCNFRVDDSEALLSSRFMGADEHFFQPSLATNRDRRRTAKTIEVGSLPAHQQQAEDVEPIQAYGSLSTFHGDAPPRGSSPISALRAAKSMGSDTSSPPVNSVPQTLPMQTSRASLRSIEGLTMARRPSVSFQPFKAGSLSSSPGRATPTHQPAEILSPQSPQSLPRTSGISALAQARNRSSLIAGMPASLRGVPIAAENVVSSSASSSPKPAPIARYSSSFSHRRGRSSFGAASKLVDDDQNSSGKQSMSSSVQPGSGILAEAGAGGSSGSLQTDDDNISEFLKLLDSKKTLQSFETGGEGSTKRTSAQLSKFQSMRESNNILTESMSSSNVLHRSSSSSSRQLSSVPPMVAATSMSISSSPGKPISPHTPHTPAIPSRLSANSIAEYSVPRRNRTTPERLEENADDDQASELGTNAIDIPTSPRPYYPHNRRSSSVAQQHRNLAVEDELGDLPFGVHRSISLGAGDREPPSLNALRGIQIAENVASTSSPSPPRLLQPAPHISEGSTAMSRQRSSSLDANESEAPQIPRGLSAGSANSPYRPRIGRTGGRGATPPTGSSSSLLDRPGGSTTSERAAGGRHSFTRYDIDDEDLLFNMSEIGRDHGRRSIEEPRGGGSTAYDAVRGGDSGSSSRRVSRRGGWP</sequence>
<evidence type="ECO:0000313" key="7">
    <source>
        <dbReference type="EMBL" id="KAG0651562.1"/>
    </source>
</evidence>
<proteinExistence type="inferred from homology"/>
<dbReference type="EMBL" id="VNKQ01000004">
    <property type="protein sequence ID" value="KAG0651562.1"/>
    <property type="molecule type" value="Genomic_DNA"/>
</dbReference>
<feature type="compositionally biased region" description="Low complexity" evidence="5">
    <location>
        <begin position="512"/>
        <end position="531"/>
    </location>
</feature>
<dbReference type="GO" id="GO:0000407">
    <property type="term" value="C:phagophore assembly site"/>
    <property type="evidence" value="ECO:0007669"/>
    <property type="project" value="TreeGrafter"/>
</dbReference>
<evidence type="ECO:0000256" key="4">
    <source>
        <dbReference type="RuleBase" id="RU361214"/>
    </source>
</evidence>
<feature type="compositionally biased region" description="Polar residues" evidence="5">
    <location>
        <begin position="467"/>
        <end position="477"/>
    </location>
</feature>
<feature type="compositionally biased region" description="Low complexity" evidence="5">
    <location>
        <begin position="9"/>
        <end position="26"/>
    </location>
</feature>
<feature type="region of interest" description="Disordered" evidence="5">
    <location>
        <begin position="442"/>
        <end position="477"/>
    </location>
</feature>
<feature type="domain" description="Autophagy-related protein 13 N-terminal" evidence="6">
    <location>
        <begin position="76"/>
        <end position="314"/>
    </location>
</feature>
<dbReference type="Proteomes" id="UP000785200">
    <property type="component" value="Unassembled WGS sequence"/>
</dbReference>
<dbReference type="GO" id="GO:0000423">
    <property type="term" value="P:mitophagy"/>
    <property type="evidence" value="ECO:0007669"/>
    <property type="project" value="TreeGrafter"/>
</dbReference>
<feature type="compositionally biased region" description="Polar residues" evidence="5">
    <location>
        <begin position="448"/>
        <end position="460"/>
    </location>
</feature>
<keyword evidence="3 4" id="KW-0072">Autophagy</keyword>
<feature type="compositionally biased region" description="Low complexity" evidence="5">
    <location>
        <begin position="636"/>
        <end position="657"/>
    </location>
</feature>
<feature type="compositionally biased region" description="Low complexity" evidence="5">
    <location>
        <begin position="863"/>
        <end position="872"/>
    </location>
</feature>
<dbReference type="InterPro" id="IPR040182">
    <property type="entry name" value="ATG13"/>
</dbReference>
<comment type="similarity">
    <text evidence="1 4">Belongs to the ATG13 family. Fungi subfamily.</text>
</comment>
<accession>A0A9P6VQ38</accession>
<feature type="compositionally biased region" description="Polar residues" evidence="5">
    <location>
        <begin position="614"/>
        <end position="635"/>
    </location>
</feature>
<feature type="compositionally biased region" description="Basic and acidic residues" evidence="5">
    <location>
        <begin position="910"/>
        <end position="923"/>
    </location>
</feature>
<evidence type="ECO:0000313" key="8">
    <source>
        <dbReference type="Proteomes" id="UP000785200"/>
    </source>
</evidence>
<feature type="region of interest" description="Disordered" evidence="5">
    <location>
        <begin position="1"/>
        <end position="61"/>
    </location>
</feature>
<dbReference type="Pfam" id="PF10033">
    <property type="entry name" value="ATG13"/>
    <property type="match status" value="1"/>
</dbReference>
<dbReference type="InterPro" id="IPR036570">
    <property type="entry name" value="HORMA_dom_sf"/>
</dbReference>
<dbReference type="GO" id="GO:0034497">
    <property type="term" value="P:protein localization to phagophore assembly site"/>
    <property type="evidence" value="ECO:0007669"/>
    <property type="project" value="TreeGrafter"/>
</dbReference>
<dbReference type="InterPro" id="IPR018731">
    <property type="entry name" value="Atg13_N"/>
</dbReference>
<feature type="region of interest" description="Disordered" evidence="5">
    <location>
        <begin position="604"/>
        <end position="734"/>
    </location>
</feature>
<gene>
    <name evidence="7" type="ORF">D0Z07_1838</name>
</gene>
<dbReference type="OrthoDB" id="70161at2759"/>
<feature type="compositionally biased region" description="Polar residues" evidence="5">
    <location>
        <begin position="815"/>
        <end position="830"/>
    </location>
</feature>
<keyword evidence="8" id="KW-1185">Reference proteome</keyword>
<feature type="compositionally biased region" description="Low complexity" evidence="5">
    <location>
        <begin position="665"/>
        <end position="677"/>
    </location>
</feature>
<dbReference type="GO" id="GO:1990316">
    <property type="term" value="C:Atg1/ULK1 kinase complex"/>
    <property type="evidence" value="ECO:0007669"/>
    <property type="project" value="InterPro"/>
</dbReference>
<feature type="region of interest" description="Disordered" evidence="5">
    <location>
        <begin position="378"/>
        <end position="420"/>
    </location>
</feature>
<feature type="compositionally biased region" description="Low complexity" evidence="5">
    <location>
        <begin position="933"/>
        <end position="952"/>
    </location>
</feature>
<evidence type="ECO:0000256" key="5">
    <source>
        <dbReference type="SAM" id="MobiDB-lite"/>
    </source>
</evidence>
<feature type="compositionally biased region" description="Polar residues" evidence="5">
    <location>
        <begin position="401"/>
        <end position="420"/>
    </location>
</feature>
<organism evidence="7 8">
    <name type="scientific">Hyphodiscus hymeniophilus</name>
    <dbReference type="NCBI Taxonomy" id="353542"/>
    <lineage>
        <taxon>Eukaryota</taxon>
        <taxon>Fungi</taxon>
        <taxon>Dikarya</taxon>
        <taxon>Ascomycota</taxon>
        <taxon>Pezizomycotina</taxon>
        <taxon>Leotiomycetes</taxon>
        <taxon>Helotiales</taxon>
        <taxon>Hyphodiscaceae</taxon>
        <taxon>Hyphodiscus</taxon>
    </lineage>
</organism>
<feature type="region of interest" description="Disordered" evidence="5">
    <location>
        <begin position="512"/>
        <end position="584"/>
    </location>
</feature>
<evidence type="ECO:0000256" key="1">
    <source>
        <dbReference type="ARBA" id="ARBA00005246"/>
    </source>
</evidence>
<feature type="compositionally biased region" description="Low complexity" evidence="5">
    <location>
        <begin position="553"/>
        <end position="573"/>
    </location>
</feature>
<feature type="region of interest" description="Disordered" evidence="5">
    <location>
        <begin position="909"/>
        <end position="952"/>
    </location>
</feature>
<evidence type="ECO:0000256" key="3">
    <source>
        <dbReference type="ARBA" id="ARBA00023006"/>
    </source>
</evidence>
<dbReference type="PANTHER" id="PTHR13430:SF4">
    <property type="entry name" value="AUTOPHAGY-RELATED PROTEIN 13"/>
    <property type="match status" value="1"/>
</dbReference>
<evidence type="ECO:0000256" key="2">
    <source>
        <dbReference type="ARBA" id="ARBA00013801"/>
    </source>
</evidence>
<dbReference type="GO" id="GO:0034727">
    <property type="term" value="P:piecemeal microautophagy of the nucleus"/>
    <property type="evidence" value="ECO:0007669"/>
    <property type="project" value="TreeGrafter"/>
</dbReference>
<name>A0A9P6VQ38_9HELO</name>
<evidence type="ECO:0000259" key="6">
    <source>
        <dbReference type="Pfam" id="PF10033"/>
    </source>
</evidence>
<dbReference type="PANTHER" id="PTHR13430">
    <property type="match status" value="1"/>
</dbReference>
<dbReference type="Gene3D" id="3.30.900.10">
    <property type="entry name" value="HORMA domain"/>
    <property type="match status" value="1"/>
</dbReference>